<dbReference type="InterPro" id="IPR036397">
    <property type="entry name" value="RNaseH_sf"/>
</dbReference>
<reference evidence="1 2" key="1">
    <citation type="submission" date="2018-08" db="EMBL/GenBank/DDBJ databases">
        <title>Genome and evolution of the arbuscular mycorrhizal fungus Diversispora epigaea (formerly Glomus versiforme) and its bacterial endosymbionts.</title>
        <authorList>
            <person name="Sun X."/>
            <person name="Fei Z."/>
            <person name="Harrison M."/>
        </authorList>
    </citation>
    <scope>NUCLEOTIDE SEQUENCE [LARGE SCALE GENOMIC DNA]</scope>
    <source>
        <strain evidence="1 2">IT104</strain>
    </source>
</reference>
<dbReference type="OrthoDB" id="3556043at2759"/>
<dbReference type="GO" id="GO:0003676">
    <property type="term" value="F:nucleic acid binding"/>
    <property type="evidence" value="ECO:0007669"/>
    <property type="project" value="InterPro"/>
</dbReference>
<sequence>MGYHGRTALKKSNITQWWRCYDVGGVFLGKRGYLFQQDNAPIHASVATQNFMQEISLLPWLRQSPDLNTT</sequence>
<protein>
    <recommendedName>
        <fullName evidence="3">Tc1-like transposase DDE domain-containing protein</fullName>
    </recommendedName>
</protein>
<name>A0A397G9X7_9GLOM</name>
<evidence type="ECO:0000313" key="1">
    <source>
        <dbReference type="EMBL" id="RHZ46849.1"/>
    </source>
</evidence>
<keyword evidence="2" id="KW-1185">Reference proteome</keyword>
<dbReference type="AlphaFoldDB" id="A0A397G9X7"/>
<proteinExistence type="predicted"/>
<dbReference type="Gene3D" id="3.30.420.10">
    <property type="entry name" value="Ribonuclease H-like superfamily/Ribonuclease H"/>
    <property type="match status" value="1"/>
</dbReference>
<evidence type="ECO:0008006" key="3">
    <source>
        <dbReference type="Google" id="ProtNLM"/>
    </source>
</evidence>
<gene>
    <name evidence="1" type="ORF">Glove_606g150</name>
</gene>
<dbReference type="EMBL" id="PQFF01000504">
    <property type="protein sequence ID" value="RHZ46849.1"/>
    <property type="molecule type" value="Genomic_DNA"/>
</dbReference>
<accession>A0A397G9X7</accession>
<comment type="caution">
    <text evidence="1">The sequence shown here is derived from an EMBL/GenBank/DDBJ whole genome shotgun (WGS) entry which is preliminary data.</text>
</comment>
<evidence type="ECO:0000313" key="2">
    <source>
        <dbReference type="Proteomes" id="UP000266861"/>
    </source>
</evidence>
<dbReference type="Proteomes" id="UP000266861">
    <property type="component" value="Unassembled WGS sequence"/>
</dbReference>
<organism evidence="1 2">
    <name type="scientific">Diversispora epigaea</name>
    <dbReference type="NCBI Taxonomy" id="1348612"/>
    <lineage>
        <taxon>Eukaryota</taxon>
        <taxon>Fungi</taxon>
        <taxon>Fungi incertae sedis</taxon>
        <taxon>Mucoromycota</taxon>
        <taxon>Glomeromycotina</taxon>
        <taxon>Glomeromycetes</taxon>
        <taxon>Diversisporales</taxon>
        <taxon>Diversisporaceae</taxon>
        <taxon>Diversispora</taxon>
    </lineage>
</organism>